<reference evidence="3" key="1">
    <citation type="journal article" date="2013" name="G3 (Bethesda)">
        <title>Comparative genomics of a plant-pathogenic fungus, Pyrenophora tritici-repentis, reveals transduplication and the impact of repeat elements on pathogenicity and population divergence.</title>
        <authorList>
            <person name="Manning V.A."/>
            <person name="Pandelova I."/>
            <person name="Dhillon B."/>
            <person name="Wilhelm L.J."/>
            <person name="Goodwin S.B."/>
            <person name="Berlin A.M."/>
            <person name="Figueroa M."/>
            <person name="Freitag M."/>
            <person name="Hane J.K."/>
            <person name="Henrissat B."/>
            <person name="Holman W.H."/>
            <person name="Kodira C.D."/>
            <person name="Martin J."/>
            <person name="Oliver R.P."/>
            <person name="Robbertse B."/>
            <person name="Schackwitz W."/>
            <person name="Schwartz D.C."/>
            <person name="Spatafora J.W."/>
            <person name="Turgeon B.G."/>
            <person name="Yandava C."/>
            <person name="Young S."/>
            <person name="Zhou S."/>
            <person name="Zeng Q."/>
            <person name="Grigoriev I.V."/>
            <person name="Ma L.-J."/>
            <person name="Ciuffetti L.M."/>
        </authorList>
    </citation>
    <scope>NUCLEOTIDE SEQUENCE [LARGE SCALE GENOMIC DNA]</scope>
    <source>
        <strain evidence="3">Pt-1C-BFP</strain>
    </source>
</reference>
<dbReference type="OrthoDB" id="5430717at2759"/>
<feature type="compositionally biased region" description="Polar residues" evidence="1">
    <location>
        <begin position="10"/>
        <end position="20"/>
    </location>
</feature>
<dbReference type="AlphaFoldDB" id="B2VXD6"/>
<name>B2VXD6_PYRTR</name>
<evidence type="ECO:0000313" key="3">
    <source>
        <dbReference type="Proteomes" id="UP000001471"/>
    </source>
</evidence>
<protein>
    <submittedName>
        <fullName evidence="2">Uncharacterized protein</fullName>
    </submittedName>
</protein>
<dbReference type="STRING" id="426418.B2VXD6"/>
<dbReference type="HOGENOM" id="CLU_1107590_0_0_1"/>
<proteinExistence type="predicted"/>
<dbReference type="Proteomes" id="UP000001471">
    <property type="component" value="Unassembled WGS sequence"/>
</dbReference>
<dbReference type="EMBL" id="DS231616">
    <property type="protein sequence ID" value="EDU45705.1"/>
    <property type="molecule type" value="Genomic_DNA"/>
</dbReference>
<organism evidence="2 3">
    <name type="scientific">Pyrenophora tritici-repentis (strain Pt-1C-BFP)</name>
    <name type="common">Wheat tan spot fungus</name>
    <name type="synonym">Drechslera tritici-repentis</name>
    <dbReference type="NCBI Taxonomy" id="426418"/>
    <lineage>
        <taxon>Eukaryota</taxon>
        <taxon>Fungi</taxon>
        <taxon>Dikarya</taxon>
        <taxon>Ascomycota</taxon>
        <taxon>Pezizomycotina</taxon>
        <taxon>Dothideomycetes</taxon>
        <taxon>Pleosporomycetidae</taxon>
        <taxon>Pleosporales</taxon>
        <taxon>Pleosporineae</taxon>
        <taxon>Pleosporaceae</taxon>
        <taxon>Pyrenophora</taxon>
    </lineage>
</organism>
<gene>
    <name evidence="2" type="ORF">PTRG_03182</name>
</gene>
<evidence type="ECO:0000256" key="1">
    <source>
        <dbReference type="SAM" id="MobiDB-lite"/>
    </source>
</evidence>
<feature type="region of interest" description="Disordered" evidence="1">
    <location>
        <begin position="1"/>
        <end position="46"/>
    </location>
</feature>
<evidence type="ECO:0000313" key="2">
    <source>
        <dbReference type="EMBL" id="EDU45705.1"/>
    </source>
</evidence>
<sequence length="251" mass="28082">MDLWRKLQGSRPQTPVSATPFTPVFEDTDEARNTSKPSDFSEPWSEDAPPIFPPYVDPLEALQAVRLHMVNSCQPIPLEHYNGLFRIFEDYRKAREQKERIGNLMEVTLQDWEKAEEQWRLAENRYVSEIRRLELLIVRGTGALLHRPASPSGKMIILSKHLADNKELPVGAPSELNKTMLSRKVQSELNLTSMRNGMPSITSSVTSGFSGGSGDPLPDEAGAPDQTHMDPSIECDALVALPIPTTQPPHF</sequence>
<feature type="region of interest" description="Disordered" evidence="1">
    <location>
        <begin position="194"/>
        <end position="230"/>
    </location>
</feature>
<accession>B2VXD6</accession>
<dbReference type="InParanoid" id="B2VXD6"/>
<dbReference type="eggNOG" id="ENOG502SWQJ">
    <property type="taxonomic scope" value="Eukaryota"/>
</dbReference>